<protein>
    <submittedName>
        <fullName evidence="5">Putative signal transduction protein with CBS domains</fullName>
    </submittedName>
</protein>
<feature type="domain" description="CBS" evidence="4">
    <location>
        <begin position="239"/>
        <end position="298"/>
    </location>
</feature>
<dbReference type="SUPFAM" id="SSF54631">
    <property type="entry name" value="CBS-domain pair"/>
    <property type="match status" value="1"/>
</dbReference>
<evidence type="ECO:0000256" key="3">
    <source>
        <dbReference type="PROSITE-ProRule" id="PRU00703"/>
    </source>
</evidence>
<proteinExistence type="predicted"/>
<dbReference type="InterPro" id="IPR016436">
    <property type="entry name" value="UCP005063_CBS"/>
</dbReference>
<dbReference type="PROSITE" id="PS51371">
    <property type="entry name" value="CBS"/>
    <property type="match status" value="2"/>
</dbReference>
<evidence type="ECO:0000256" key="1">
    <source>
        <dbReference type="ARBA" id="ARBA00022737"/>
    </source>
</evidence>
<dbReference type="InterPro" id="IPR046342">
    <property type="entry name" value="CBS_dom_sf"/>
</dbReference>
<dbReference type="Pfam" id="PF00571">
    <property type="entry name" value="CBS"/>
    <property type="match status" value="2"/>
</dbReference>
<dbReference type="Gene3D" id="3.10.580.10">
    <property type="entry name" value="CBS-domain"/>
    <property type="match status" value="1"/>
</dbReference>
<dbReference type="OrthoDB" id="64432at2157"/>
<dbReference type="STRING" id="880724.Metig_1312"/>
<dbReference type="EMBL" id="CP002737">
    <property type="protein sequence ID" value="AEF96849.1"/>
    <property type="molecule type" value="Genomic_DNA"/>
</dbReference>
<dbReference type="AlphaFoldDB" id="F6BEQ2"/>
<gene>
    <name evidence="5" type="ordered locus">Metig_1312</name>
</gene>
<dbReference type="InterPro" id="IPR036388">
    <property type="entry name" value="WH-like_DNA-bd_sf"/>
</dbReference>
<dbReference type="SUPFAM" id="SSF46785">
    <property type="entry name" value="Winged helix' DNA-binding domain"/>
    <property type="match status" value="1"/>
</dbReference>
<reference evidence="5 6" key="1">
    <citation type="submission" date="2011-05" db="EMBL/GenBank/DDBJ databases">
        <title>Complete sequence of Methanotorris igneus Kol 5.</title>
        <authorList>
            <consortium name="US DOE Joint Genome Institute"/>
            <person name="Lucas S."/>
            <person name="Han J."/>
            <person name="Lapidus A."/>
            <person name="Cheng J.-F."/>
            <person name="Goodwin L."/>
            <person name="Pitluck S."/>
            <person name="Peters L."/>
            <person name="Mikhailova N."/>
            <person name="Chertkov O."/>
            <person name="Han C."/>
            <person name="Tapia R."/>
            <person name="Land M."/>
            <person name="Hauser L."/>
            <person name="Kyrpides N."/>
            <person name="Ivanova N."/>
            <person name="Pagani I."/>
            <person name="Sieprawska-Lupa M."/>
            <person name="Whitman W."/>
            <person name="Woyke T."/>
        </authorList>
    </citation>
    <scope>NUCLEOTIDE SEQUENCE [LARGE SCALE GENOMIC DNA]</scope>
    <source>
        <strain evidence="6">DSM 5666 / JCM 11834 / Kol 5</strain>
    </source>
</reference>
<dbReference type="Gene3D" id="1.10.10.10">
    <property type="entry name" value="Winged helix-like DNA-binding domain superfamily/Winged helix DNA-binding domain"/>
    <property type="match status" value="1"/>
</dbReference>
<accession>F6BEQ2</accession>
<dbReference type="SMART" id="SM00116">
    <property type="entry name" value="CBS"/>
    <property type="match status" value="2"/>
</dbReference>
<dbReference type="InterPro" id="IPR005104">
    <property type="entry name" value="WHTH_HrcA_DNA-bd"/>
</dbReference>
<evidence type="ECO:0000313" key="5">
    <source>
        <dbReference type="EMBL" id="AEF96849.1"/>
    </source>
</evidence>
<evidence type="ECO:0000256" key="2">
    <source>
        <dbReference type="ARBA" id="ARBA00023122"/>
    </source>
</evidence>
<dbReference type="GO" id="GO:0006355">
    <property type="term" value="P:regulation of DNA-templated transcription"/>
    <property type="evidence" value="ECO:0007669"/>
    <property type="project" value="InterPro"/>
</dbReference>
<dbReference type="InterPro" id="IPR036390">
    <property type="entry name" value="WH_DNA-bd_sf"/>
</dbReference>
<dbReference type="PIRSF" id="PIRSF005063">
    <property type="entry name" value="UCP005063_CBS_MJ1232"/>
    <property type="match status" value="1"/>
</dbReference>
<organism evidence="6">
    <name type="scientific">Methanotorris igneus (strain DSM 5666 / JCM 11834 / Kol 5)</name>
    <dbReference type="NCBI Taxonomy" id="880724"/>
    <lineage>
        <taxon>Archaea</taxon>
        <taxon>Methanobacteriati</taxon>
        <taxon>Methanobacteriota</taxon>
        <taxon>Methanomada group</taxon>
        <taxon>Methanococci</taxon>
        <taxon>Methanococcales</taxon>
        <taxon>Methanocaldococcaceae</taxon>
        <taxon>Methanotorris</taxon>
    </lineage>
</organism>
<keyword evidence="6" id="KW-1185">Reference proteome</keyword>
<evidence type="ECO:0000259" key="4">
    <source>
        <dbReference type="PROSITE" id="PS51371"/>
    </source>
</evidence>
<dbReference type="PANTHER" id="PTHR43080:SF2">
    <property type="entry name" value="CBS DOMAIN-CONTAINING PROTEIN"/>
    <property type="match status" value="1"/>
</dbReference>
<dbReference type="Proteomes" id="UP000009227">
    <property type="component" value="Chromosome"/>
</dbReference>
<dbReference type="CDD" id="cd04588">
    <property type="entry name" value="CBS_pair_archHTH_assoc"/>
    <property type="match status" value="1"/>
</dbReference>
<feature type="domain" description="CBS" evidence="4">
    <location>
        <begin position="177"/>
        <end position="233"/>
    </location>
</feature>
<dbReference type="PANTHER" id="PTHR43080">
    <property type="entry name" value="CBS DOMAIN-CONTAINING PROTEIN CBSX3, MITOCHONDRIAL"/>
    <property type="match status" value="1"/>
</dbReference>
<evidence type="ECO:0000313" key="6">
    <source>
        <dbReference type="Proteomes" id="UP000009227"/>
    </source>
</evidence>
<dbReference type="GO" id="GO:0003677">
    <property type="term" value="F:DNA binding"/>
    <property type="evidence" value="ECO:0007669"/>
    <property type="project" value="InterPro"/>
</dbReference>
<dbReference type="HOGENOM" id="CLU_926289_0_0_2"/>
<name>F6BEQ2_METIK</name>
<dbReference type="KEGG" id="mig:Metig_1312"/>
<dbReference type="Pfam" id="PF03444">
    <property type="entry name" value="WHD_HrcA"/>
    <property type="match status" value="1"/>
</dbReference>
<dbReference type="RefSeq" id="WP_013799446.1">
    <property type="nucleotide sequence ID" value="NC_015562.1"/>
</dbReference>
<sequence length="323" mass="35694">MELTVIQKEILQELIAIYKEKNRAVKGTEIAIRLNRNPGTIRNQMQALRALNLVDGVPGPKGGYVPTSEAYRVLGLDEEEEIIVPIYKGDERVEGVSVVKIEFDTVTHEKHCSSKIYIRGDTKKFNVGDVLKIGPTYHNKIVIIGKVVGRDDINHILLLDVMGVASVPNLLVGDVGIKKKLYYLKPDDTIKDAAKLLAYNNISGAPVMEGDKLVGILSLHDVALALADGKVDEKVEKIMSKRPITISAKEKIYNALLTMDKYDVGRLIVVDDNNKVVGIITRTDILRLIEGVLTPNVIKKLSDMEPSKCSKCDTQQIETAAKQ</sequence>
<keyword evidence="1" id="KW-0677">Repeat</keyword>
<dbReference type="InterPro" id="IPR000644">
    <property type="entry name" value="CBS_dom"/>
</dbReference>
<keyword evidence="2 3" id="KW-0129">CBS domain</keyword>
<dbReference type="GeneID" id="10644175"/>
<dbReference type="InterPro" id="IPR051257">
    <property type="entry name" value="Diverse_CBS-Domain"/>
</dbReference>